<organism evidence="1 2">
    <name type="scientific">Shimazuella alba</name>
    <dbReference type="NCBI Taxonomy" id="2690964"/>
    <lineage>
        <taxon>Bacteria</taxon>
        <taxon>Bacillati</taxon>
        <taxon>Bacillota</taxon>
        <taxon>Bacilli</taxon>
        <taxon>Bacillales</taxon>
        <taxon>Thermoactinomycetaceae</taxon>
        <taxon>Shimazuella</taxon>
    </lineage>
</organism>
<reference evidence="1 2" key="1">
    <citation type="submission" date="2019-12" db="EMBL/GenBank/DDBJ databases">
        <title>Whole-genome analyses of novel actinobacteria.</title>
        <authorList>
            <person name="Sahin N."/>
            <person name="Saygin H."/>
        </authorList>
    </citation>
    <scope>NUCLEOTIDE SEQUENCE [LARGE SCALE GENOMIC DNA]</scope>
    <source>
        <strain evidence="1 2">KC615</strain>
    </source>
</reference>
<keyword evidence="2" id="KW-1185">Reference proteome</keyword>
<sequence>MKLDRKNLLWEGSRMFLPEHRRALLQQRKNATKLAVPKIDEQQLETMTYILQEAIEYEQPVLATYVTTYEVTCFCGFVDKVNQMEKYIQLSNGSQTEKIPFYLLVDVTWP</sequence>
<dbReference type="PANTHER" id="PTHR40051:SF1">
    <property type="entry name" value="YOLD-LIKE FAMILY PROTEIN"/>
    <property type="match status" value="1"/>
</dbReference>
<dbReference type="EMBL" id="WUUL01000005">
    <property type="protein sequence ID" value="MXQ53802.1"/>
    <property type="molecule type" value="Genomic_DNA"/>
</dbReference>
<gene>
    <name evidence="1" type="ORF">GSM42_08705</name>
</gene>
<comment type="caution">
    <text evidence="1">The sequence shown here is derived from an EMBL/GenBank/DDBJ whole genome shotgun (WGS) entry which is preliminary data.</text>
</comment>
<dbReference type="PANTHER" id="PTHR40051">
    <property type="entry name" value="IG HYPOTHETICAL 15966"/>
    <property type="match status" value="1"/>
</dbReference>
<dbReference type="Proteomes" id="UP000430692">
    <property type="component" value="Unassembled WGS sequence"/>
</dbReference>
<dbReference type="RefSeq" id="WP_160801162.1">
    <property type="nucleotide sequence ID" value="NZ_WUUL01000005.1"/>
</dbReference>
<dbReference type="InterPro" id="IPR014962">
    <property type="entry name" value="YolD"/>
</dbReference>
<evidence type="ECO:0000313" key="2">
    <source>
        <dbReference type="Proteomes" id="UP000430692"/>
    </source>
</evidence>
<protein>
    <submittedName>
        <fullName evidence="1">YolD-like family protein</fullName>
    </submittedName>
</protein>
<dbReference type="AlphaFoldDB" id="A0A6I4W0J6"/>
<name>A0A6I4W0J6_9BACL</name>
<evidence type="ECO:0000313" key="1">
    <source>
        <dbReference type="EMBL" id="MXQ53802.1"/>
    </source>
</evidence>
<proteinExistence type="predicted"/>
<accession>A0A6I4W0J6</accession>
<dbReference type="Pfam" id="PF08863">
    <property type="entry name" value="YolD"/>
    <property type="match status" value="1"/>
</dbReference>